<evidence type="ECO:0000313" key="1">
    <source>
        <dbReference type="EMBL" id="MFD2698984.1"/>
    </source>
</evidence>
<protein>
    <submittedName>
        <fullName evidence="1">Uncharacterized protein</fullName>
    </submittedName>
</protein>
<reference evidence="2" key="1">
    <citation type="journal article" date="2019" name="Int. J. Syst. Evol. Microbiol.">
        <title>The Global Catalogue of Microorganisms (GCM) 10K type strain sequencing project: providing services to taxonomists for standard genome sequencing and annotation.</title>
        <authorList>
            <consortium name="The Broad Institute Genomics Platform"/>
            <consortium name="The Broad Institute Genome Sequencing Center for Infectious Disease"/>
            <person name="Wu L."/>
            <person name="Ma J."/>
        </authorList>
    </citation>
    <scope>NUCLEOTIDE SEQUENCE [LARGE SCALE GENOMIC DNA]</scope>
    <source>
        <strain evidence="2">KCTC 33849</strain>
    </source>
</reference>
<dbReference type="RefSeq" id="WP_076312367.1">
    <property type="nucleotide sequence ID" value="NZ_JBHUMJ010000002.1"/>
</dbReference>
<dbReference type="Proteomes" id="UP001597540">
    <property type="component" value="Unassembled WGS sequence"/>
</dbReference>
<gene>
    <name evidence="1" type="ORF">ACFSVM_00750</name>
</gene>
<evidence type="ECO:0000313" key="2">
    <source>
        <dbReference type="Proteomes" id="UP001597540"/>
    </source>
</evidence>
<sequence>MRKYNRTKEELDKIIEFVEEDFPRHHRKLEEITVNTVLTPREAIDLAKRYHQEHGLDGTVDERTESLLFDEAYTFRINPDDRENDDIRPAWRVTVDLEPNPFLFEDYTLIVSDPDKTVMGMLDANGHPVSDGNEITDEDIEYITSGEEAEKDKA</sequence>
<organism evidence="1 2">
    <name type="scientific">Paenibacillus shunpengii</name>
    <dbReference type="NCBI Taxonomy" id="2054424"/>
    <lineage>
        <taxon>Bacteria</taxon>
        <taxon>Bacillati</taxon>
        <taxon>Bacillota</taxon>
        <taxon>Bacilli</taxon>
        <taxon>Bacillales</taxon>
        <taxon>Paenibacillaceae</taxon>
        <taxon>Paenibacillus</taxon>
    </lineage>
</organism>
<name>A0ABW5SIN6_9BACL</name>
<dbReference type="EMBL" id="JBHUMJ010000002">
    <property type="protein sequence ID" value="MFD2698984.1"/>
    <property type="molecule type" value="Genomic_DNA"/>
</dbReference>
<comment type="caution">
    <text evidence="1">The sequence shown here is derived from an EMBL/GenBank/DDBJ whole genome shotgun (WGS) entry which is preliminary data.</text>
</comment>
<proteinExistence type="predicted"/>
<accession>A0ABW5SIN6</accession>
<keyword evidence="2" id="KW-1185">Reference proteome</keyword>